<protein>
    <submittedName>
        <fullName evidence="2">Uncharacterized protein</fullName>
    </submittedName>
</protein>
<dbReference type="OrthoDB" id="6250593at2759"/>
<evidence type="ECO:0000313" key="2">
    <source>
        <dbReference type="EMBL" id="CAE1329460.1"/>
    </source>
</evidence>
<feature type="compositionally biased region" description="Polar residues" evidence="1">
    <location>
        <begin position="192"/>
        <end position="201"/>
    </location>
</feature>
<name>A0A812ETE2_ACAPH</name>
<feature type="compositionally biased region" description="Basic and acidic residues" evidence="1">
    <location>
        <begin position="176"/>
        <end position="187"/>
    </location>
</feature>
<organism evidence="2 3">
    <name type="scientific">Acanthosepion pharaonis</name>
    <name type="common">Pharaoh cuttlefish</name>
    <name type="synonym">Sepia pharaonis</name>
    <dbReference type="NCBI Taxonomy" id="158019"/>
    <lineage>
        <taxon>Eukaryota</taxon>
        <taxon>Metazoa</taxon>
        <taxon>Spiralia</taxon>
        <taxon>Lophotrochozoa</taxon>
        <taxon>Mollusca</taxon>
        <taxon>Cephalopoda</taxon>
        <taxon>Coleoidea</taxon>
        <taxon>Decapodiformes</taxon>
        <taxon>Sepiida</taxon>
        <taxon>Sepiina</taxon>
        <taxon>Sepiidae</taxon>
        <taxon>Acanthosepion</taxon>
    </lineage>
</organism>
<dbReference type="AlphaFoldDB" id="A0A812ETE2"/>
<feature type="compositionally biased region" description="Low complexity" evidence="1">
    <location>
        <begin position="158"/>
        <end position="174"/>
    </location>
</feature>
<evidence type="ECO:0000313" key="3">
    <source>
        <dbReference type="Proteomes" id="UP000597762"/>
    </source>
</evidence>
<dbReference type="EMBL" id="CAHIKZ030005555">
    <property type="protein sequence ID" value="CAE1329460.1"/>
    <property type="molecule type" value="Genomic_DNA"/>
</dbReference>
<dbReference type="Proteomes" id="UP000597762">
    <property type="component" value="Unassembled WGS sequence"/>
</dbReference>
<sequence length="216" mass="24629">MGYASVVSTIFSELEEIHIDTCNTIKVAIESHALVLLTKATERHRRFDDLLKVCHQVNPQLDISYFIRSMSQDAIRLQLLPYEFNSPANINAEVMEHESVRDQLILDRHTESTIRTRRQAVQKEAAELTSYIKQNQDVTQTLVNMCQRSSDSDKSFDKSPSASFDQPPDSPQSSIRAEDRPPLETPRKFSRKQSLTRSPSVSSSFKLFRLVQVGLC</sequence>
<gene>
    <name evidence="2" type="ORF">SPHA_79005</name>
</gene>
<proteinExistence type="predicted"/>
<evidence type="ECO:0000256" key="1">
    <source>
        <dbReference type="SAM" id="MobiDB-lite"/>
    </source>
</evidence>
<comment type="caution">
    <text evidence="2">The sequence shown here is derived from an EMBL/GenBank/DDBJ whole genome shotgun (WGS) entry which is preliminary data.</text>
</comment>
<accession>A0A812ETE2</accession>
<feature type="region of interest" description="Disordered" evidence="1">
    <location>
        <begin position="149"/>
        <end position="201"/>
    </location>
</feature>
<keyword evidence="3" id="KW-1185">Reference proteome</keyword>
<reference evidence="2" key="1">
    <citation type="submission" date="2021-01" db="EMBL/GenBank/DDBJ databases">
        <authorList>
            <person name="Li R."/>
            <person name="Bekaert M."/>
        </authorList>
    </citation>
    <scope>NUCLEOTIDE SEQUENCE</scope>
    <source>
        <strain evidence="2">Farmed</strain>
    </source>
</reference>